<evidence type="ECO:0000313" key="11">
    <source>
        <dbReference type="Proteomes" id="UP000179230"/>
    </source>
</evidence>
<feature type="transmembrane region" description="Helical" evidence="8">
    <location>
        <begin position="313"/>
        <end position="336"/>
    </location>
</feature>
<feature type="transmembrane region" description="Helical" evidence="8">
    <location>
        <begin position="26"/>
        <end position="46"/>
    </location>
</feature>
<keyword evidence="3 7" id="KW-0812">Transmembrane</keyword>
<evidence type="ECO:0000256" key="6">
    <source>
        <dbReference type="ARBA" id="ARBA00023136"/>
    </source>
</evidence>
<evidence type="ECO:0000256" key="1">
    <source>
        <dbReference type="ARBA" id="ARBA00004651"/>
    </source>
</evidence>
<dbReference type="PRINTS" id="PR01434">
    <property type="entry name" value="NADHDHGNASE5"/>
</dbReference>
<evidence type="ECO:0000259" key="9">
    <source>
        <dbReference type="Pfam" id="PF00361"/>
    </source>
</evidence>
<feature type="transmembrane region" description="Helical" evidence="8">
    <location>
        <begin position="102"/>
        <end position="120"/>
    </location>
</feature>
<proteinExistence type="predicted"/>
<comment type="subcellular location">
    <subcellularLocation>
        <location evidence="1">Cell membrane</location>
        <topology evidence="1">Multi-pass membrane protein</topology>
    </subcellularLocation>
    <subcellularLocation>
        <location evidence="7">Membrane</location>
        <topology evidence="7">Multi-pass membrane protein</topology>
    </subcellularLocation>
</comment>
<evidence type="ECO:0000256" key="3">
    <source>
        <dbReference type="ARBA" id="ARBA00022692"/>
    </source>
</evidence>
<dbReference type="AlphaFoldDB" id="A0A1F6FT10"/>
<reference evidence="10 11" key="1">
    <citation type="journal article" date="2016" name="Nat. Commun.">
        <title>Thousands of microbial genomes shed light on interconnected biogeochemical processes in an aquifer system.</title>
        <authorList>
            <person name="Anantharaman K."/>
            <person name="Brown C.T."/>
            <person name="Hug L.A."/>
            <person name="Sharon I."/>
            <person name="Castelle C.J."/>
            <person name="Probst A.J."/>
            <person name="Thomas B.C."/>
            <person name="Singh A."/>
            <person name="Wilkins M.J."/>
            <person name="Karaoz U."/>
            <person name="Brodie E.L."/>
            <person name="Williams K.H."/>
            <person name="Hubbard S.S."/>
            <person name="Banfield J.F."/>
        </authorList>
    </citation>
    <scope>NUCLEOTIDE SEQUENCE [LARGE SCALE GENOMIC DNA]</scope>
</reference>
<keyword evidence="2" id="KW-1003">Cell membrane</keyword>
<feature type="transmembrane region" description="Helical" evidence="8">
    <location>
        <begin position="404"/>
        <end position="431"/>
    </location>
</feature>
<dbReference type="EMBL" id="MFMT01000009">
    <property type="protein sequence ID" value="OGG88991.1"/>
    <property type="molecule type" value="Genomic_DNA"/>
</dbReference>
<sequence>MELLIIIATLITTVLAILVTKRRRLIEIFTIISGLIVLVCSFLIALSVAHTGVYTSTIFFSVDALGAIFVLIIGCIGLTTSIYSVAYLDQETKKGIVGFTRVKQYFILLNVFLVAMYLAITASSPIFAWIAIEATTLSTAFLISFYNKPSAIEGAWKYLIINSVGLLLGFFGTMLYFTSVPSTINGGFIGWQDLLNNTAHLDPLVAKMAFVFVLIGYGTKVGLSPMHTWLPDAHSKAPAPISALLSGVLLNVALIIILRFKVVTDQVVDPAFSQHILIGFGLLSIFIAALIIITQKNYKRLIAYSSIENMGVIVLGFGFGGIAILAAILHMIYNAFAKSALFLTAGTIFLKYSSTKIVNVVGVLEALPVTGLLFFAGFLAISGIPPFGIFFTKFLIFSAGMTEHPLVVVTALILITILFVGFLAHISAMAFGKKPADIKAGEINIWLVIPPLLLITIVIGLSFYLPPFLRTLIETAVLHYS</sequence>
<accession>A0A1F6FT10</accession>
<protein>
    <recommendedName>
        <fullName evidence="9">NADH:quinone oxidoreductase/Mrp antiporter transmembrane domain-containing protein</fullName>
    </recommendedName>
</protein>
<feature type="transmembrane region" description="Helical" evidence="8">
    <location>
        <begin position="127"/>
        <end position="146"/>
    </location>
</feature>
<feature type="transmembrane region" description="Helical" evidence="8">
    <location>
        <begin position="443"/>
        <end position="465"/>
    </location>
</feature>
<evidence type="ECO:0000313" key="10">
    <source>
        <dbReference type="EMBL" id="OGG88991.1"/>
    </source>
</evidence>
<feature type="transmembrane region" description="Helical" evidence="8">
    <location>
        <begin position="357"/>
        <end position="384"/>
    </location>
</feature>
<dbReference type="GO" id="GO:0005886">
    <property type="term" value="C:plasma membrane"/>
    <property type="evidence" value="ECO:0007669"/>
    <property type="project" value="UniProtKB-SubCell"/>
</dbReference>
<dbReference type="Pfam" id="PF00361">
    <property type="entry name" value="Proton_antipo_M"/>
    <property type="match status" value="1"/>
</dbReference>
<evidence type="ECO:0000256" key="7">
    <source>
        <dbReference type="RuleBase" id="RU000320"/>
    </source>
</evidence>
<evidence type="ECO:0000256" key="2">
    <source>
        <dbReference type="ARBA" id="ARBA00022475"/>
    </source>
</evidence>
<feature type="transmembrane region" description="Helical" evidence="8">
    <location>
        <begin position="58"/>
        <end position="82"/>
    </location>
</feature>
<name>A0A1F6FT10_9BACT</name>
<keyword evidence="4 8" id="KW-1133">Transmembrane helix</keyword>
<feature type="transmembrane region" description="Helical" evidence="8">
    <location>
        <begin position="272"/>
        <end position="293"/>
    </location>
</feature>
<dbReference type="InterPro" id="IPR052175">
    <property type="entry name" value="ComplexI-like_HydComp"/>
</dbReference>
<comment type="caution">
    <text evidence="10">The sequence shown here is derived from an EMBL/GenBank/DDBJ whole genome shotgun (WGS) entry which is preliminary data.</text>
</comment>
<feature type="domain" description="NADH:quinone oxidoreductase/Mrp antiporter transmembrane" evidence="9">
    <location>
        <begin position="126"/>
        <end position="414"/>
    </location>
</feature>
<evidence type="ECO:0000256" key="5">
    <source>
        <dbReference type="ARBA" id="ARBA00023002"/>
    </source>
</evidence>
<dbReference type="Proteomes" id="UP000179230">
    <property type="component" value="Unassembled WGS sequence"/>
</dbReference>
<gene>
    <name evidence="10" type="ORF">A2592_01710</name>
</gene>
<dbReference type="InterPro" id="IPR001750">
    <property type="entry name" value="ND/Mrp_TM"/>
</dbReference>
<dbReference type="GO" id="GO:0016491">
    <property type="term" value="F:oxidoreductase activity"/>
    <property type="evidence" value="ECO:0007669"/>
    <property type="project" value="UniProtKB-KW"/>
</dbReference>
<evidence type="ECO:0000256" key="8">
    <source>
        <dbReference type="SAM" id="Phobius"/>
    </source>
</evidence>
<keyword evidence="5" id="KW-0560">Oxidoreductase</keyword>
<dbReference type="PANTHER" id="PTHR42682">
    <property type="entry name" value="HYDROGENASE-4 COMPONENT F"/>
    <property type="match status" value="1"/>
</dbReference>
<feature type="transmembrane region" description="Helical" evidence="8">
    <location>
        <begin position="239"/>
        <end position="260"/>
    </location>
</feature>
<organism evidence="10 11">
    <name type="scientific">Candidatus Kaiserbacteria bacterium RIFOXYD1_FULL_42_15</name>
    <dbReference type="NCBI Taxonomy" id="1798532"/>
    <lineage>
        <taxon>Bacteria</taxon>
        <taxon>Candidatus Kaiseribacteriota</taxon>
    </lineage>
</organism>
<keyword evidence="6 8" id="KW-0472">Membrane</keyword>
<dbReference type="PANTHER" id="PTHR42682:SF5">
    <property type="entry name" value="HYDROGENASE-4 COMPONENT F"/>
    <property type="match status" value="1"/>
</dbReference>
<feature type="transmembrane region" description="Helical" evidence="8">
    <location>
        <begin position="158"/>
        <end position="178"/>
    </location>
</feature>
<evidence type="ECO:0000256" key="4">
    <source>
        <dbReference type="ARBA" id="ARBA00022989"/>
    </source>
</evidence>